<sequence>MGSMSEGEGYLPLFETKEGKGKNAYRLFSISMFLGISMIWVYRITHVPVKIEERWVWIFMFLAELWFGLYWVLTQSVRWNRVYRYTFRDRLSHRTVFCPRAVTQHAHLLAETGKSHIDLGL</sequence>
<dbReference type="PANTHER" id="PTHR13301">
    <property type="entry name" value="X-BOX TRANSCRIPTION FACTOR-RELATED"/>
    <property type="match status" value="1"/>
</dbReference>
<accession>A0A835I6I9</accession>
<evidence type="ECO:0000256" key="1">
    <source>
        <dbReference type="SAM" id="Phobius"/>
    </source>
</evidence>
<evidence type="ECO:0000313" key="3">
    <source>
        <dbReference type="Proteomes" id="UP000631114"/>
    </source>
</evidence>
<dbReference type="OrthoDB" id="1929172at2759"/>
<proteinExistence type="predicted"/>
<keyword evidence="3" id="KW-1185">Reference proteome</keyword>
<comment type="caution">
    <text evidence="2">The sequence shown here is derived from an EMBL/GenBank/DDBJ whole genome shotgun (WGS) entry which is preliminary data.</text>
</comment>
<name>A0A835I6I9_9MAGN</name>
<keyword evidence="1" id="KW-0472">Membrane</keyword>
<feature type="transmembrane region" description="Helical" evidence="1">
    <location>
        <begin position="55"/>
        <end position="73"/>
    </location>
</feature>
<evidence type="ECO:0000313" key="2">
    <source>
        <dbReference type="EMBL" id="KAF9611344.1"/>
    </source>
</evidence>
<gene>
    <name evidence="2" type="ORF">IFM89_030133</name>
</gene>
<protein>
    <submittedName>
        <fullName evidence="2">Uncharacterized protein</fullName>
    </submittedName>
</protein>
<organism evidence="2 3">
    <name type="scientific">Coptis chinensis</name>
    <dbReference type="NCBI Taxonomy" id="261450"/>
    <lineage>
        <taxon>Eukaryota</taxon>
        <taxon>Viridiplantae</taxon>
        <taxon>Streptophyta</taxon>
        <taxon>Embryophyta</taxon>
        <taxon>Tracheophyta</taxon>
        <taxon>Spermatophyta</taxon>
        <taxon>Magnoliopsida</taxon>
        <taxon>Ranunculales</taxon>
        <taxon>Ranunculaceae</taxon>
        <taxon>Coptidoideae</taxon>
        <taxon>Coptis</taxon>
    </lineage>
</organism>
<keyword evidence="1" id="KW-1133">Transmembrane helix</keyword>
<keyword evidence="1" id="KW-0812">Transmembrane</keyword>
<feature type="transmembrane region" description="Helical" evidence="1">
    <location>
        <begin position="24"/>
        <end position="43"/>
    </location>
</feature>
<reference evidence="2 3" key="1">
    <citation type="submission" date="2020-10" db="EMBL/GenBank/DDBJ databases">
        <title>The Coptis chinensis genome and diversification of protoberbering-type alkaloids.</title>
        <authorList>
            <person name="Wang B."/>
            <person name="Shu S."/>
            <person name="Song C."/>
            <person name="Liu Y."/>
        </authorList>
    </citation>
    <scope>NUCLEOTIDE SEQUENCE [LARGE SCALE GENOMIC DNA]</scope>
    <source>
        <strain evidence="2">HL-2020</strain>
        <tissue evidence="2">Leaf</tissue>
    </source>
</reference>
<dbReference type="AlphaFoldDB" id="A0A835I6I9"/>
<dbReference type="EMBL" id="JADFTS010000004">
    <property type="protein sequence ID" value="KAF9611344.1"/>
    <property type="molecule type" value="Genomic_DNA"/>
</dbReference>
<dbReference type="Proteomes" id="UP000631114">
    <property type="component" value="Unassembled WGS sequence"/>
</dbReference>